<protein>
    <recommendedName>
        <fullName evidence="4">Secreted protein</fullName>
    </recommendedName>
</protein>
<feature type="signal peptide" evidence="1">
    <location>
        <begin position="1"/>
        <end position="16"/>
    </location>
</feature>
<dbReference type="EMBL" id="JAWQEG010001325">
    <property type="protein sequence ID" value="KAK3880396.1"/>
    <property type="molecule type" value="Genomic_DNA"/>
</dbReference>
<proteinExistence type="predicted"/>
<evidence type="ECO:0000313" key="2">
    <source>
        <dbReference type="EMBL" id="KAK3880396.1"/>
    </source>
</evidence>
<dbReference type="Proteomes" id="UP001286313">
    <property type="component" value="Unassembled WGS sequence"/>
</dbReference>
<comment type="caution">
    <text evidence="2">The sequence shown here is derived from an EMBL/GenBank/DDBJ whole genome shotgun (WGS) entry which is preliminary data.</text>
</comment>
<feature type="chain" id="PRO_5042088995" description="Secreted protein" evidence="1">
    <location>
        <begin position="17"/>
        <end position="184"/>
    </location>
</feature>
<dbReference type="AlphaFoldDB" id="A0AAE1FVP1"/>
<accession>A0AAE1FVP1</accession>
<evidence type="ECO:0000256" key="1">
    <source>
        <dbReference type="SAM" id="SignalP"/>
    </source>
</evidence>
<name>A0AAE1FVP1_PETCI</name>
<evidence type="ECO:0000313" key="3">
    <source>
        <dbReference type="Proteomes" id="UP001286313"/>
    </source>
</evidence>
<sequence length="184" mass="20580">MLAWLLTITLVVLAHSEPSVNDVQEERWDPNEMTSSPSHDINKIVSKISILFGSRPSYPRPIMTDTETPINHTVSTGRIAIVTWVGSVWTDSHWQMQTVTLLLLVHVERTARVALNVQTLGGVWSMVASVNREGSVHQKPTLTSYLPVDPPALVYAVRIAPKHRSVWTVKVMMLVSVLEMISSY</sequence>
<keyword evidence="3" id="KW-1185">Reference proteome</keyword>
<evidence type="ECO:0008006" key="4">
    <source>
        <dbReference type="Google" id="ProtNLM"/>
    </source>
</evidence>
<gene>
    <name evidence="2" type="ORF">Pcinc_015079</name>
</gene>
<organism evidence="2 3">
    <name type="scientific">Petrolisthes cinctipes</name>
    <name type="common">Flat porcelain crab</name>
    <dbReference type="NCBI Taxonomy" id="88211"/>
    <lineage>
        <taxon>Eukaryota</taxon>
        <taxon>Metazoa</taxon>
        <taxon>Ecdysozoa</taxon>
        <taxon>Arthropoda</taxon>
        <taxon>Crustacea</taxon>
        <taxon>Multicrustacea</taxon>
        <taxon>Malacostraca</taxon>
        <taxon>Eumalacostraca</taxon>
        <taxon>Eucarida</taxon>
        <taxon>Decapoda</taxon>
        <taxon>Pleocyemata</taxon>
        <taxon>Anomura</taxon>
        <taxon>Galatheoidea</taxon>
        <taxon>Porcellanidae</taxon>
        <taxon>Petrolisthes</taxon>
    </lineage>
</organism>
<reference evidence="2" key="1">
    <citation type="submission" date="2023-10" db="EMBL/GenBank/DDBJ databases">
        <title>Genome assemblies of two species of porcelain crab, Petrolisthes cinctipes and Petrolisthes manimaculis (Anomura: Porcellanidae).</title>
        <authorList>
            <person name="Angst P."/>
        </authorList>
    </citation>
    <scope>NUCLEOTIDE SEQUENCE</scope>
    <source>
        <strain evidence="2">PB745_01</strain>
        <tissue evidence="2">Gill</tissue>
    </source>
</reference>
<keyword evidence="1" id="KW-0732">Signal</keyword>